<keyword evidence="1" id="KW-1133">Transmembrane helix</keyword>
<sequence>MSEIDQSCFMALKDVRATFHLERETDIVIYLAGVLAGTIALHLVRVVFAEKGVRERFPRDRGTQNTSSEHFLCKIDRFLEKGKVERNVERKSLPFKFKYSSATIYYHGRCNYFKFLSA</sequence>
<dbReference type="Proteomes" id="UP001258017">
    <property type="component" value="Unassembled WGS sequence"/>
</dbReference>
<proteinExistence type="predicted"/>
<protein>
    <submittedName>
        <fullName evidence="2">Uncharacterized protein</fullName>
    </submittedName>
</protein>
<feature type="transmembrane region" description="Helical" evidence="1">
    <location>
        <begin position="27"/>
        <end position="48"/>
    </location>
</feature>
<evidence type="ECO:0000313" key="2">
    <source>
        <dbReference type="EMBL" id="KAK2586430.1"/>
    </source>
</evidence>
<evidence type="ECO:0000256" key="1">
    <source>
        <dbReference type="SAM" id="Phobius"/>
    </source>
</evidence>
<dbReference type="EMBL" id="JAIFRP010000013">
    <property type="protein sequence ID" value="KAK2586430.1"/>
    <property type="molecule type" value="Genomic_DNA"/>
</dbReference>
<keyword evidence="1" id="KW-0812">Transmembrane</keyword>
<accession>A0AAD9VUE7</accession>
<evidence type="ECO:0000313" key="3">
    <source>
        <dbReference type="Proteomes" id="UP001258017"/>
    </source>
</evidence>
<keyword evidence="3" id="KW-1185">Reference proteome</keyword>
<dbReference type="AlphaFoldDB" id="A0AAD9VUE7"/>
<gene>
    <name evidence="2" type="ORF">KPH14_010710</name>
</gene>
<comment type="caution">
    <text evidence="2">The sequence shown here is derived from an EMBL/GenBank/DDBJ whole genome shotgun (WGS) entry which is preliminary data.</text>
</comment>
<keyword evidence="1" id="KW-0472">Membrane</keyword>
<reference evidence="2" key="2">
    <citation type="journal article" date="2023" name="Commun. Biol.">
        <title>Intrasexual cuticular hydrocarbon dimorphism in a wasp sheds light on hydrocarbon biosynthesis genes in Hymenoptera.</title>
        <authorList>
            <person name="Moris V.C."/>
            <person name="Podsiadlowski L."/>
            <person name="Martin S."/>
            <person name="Oeyen J.P."/>
            <person name="Donath A."/>
            <person name="Petersen M."/>
            <person name="Wilbrandt J."/>
            <person name="Misof B."/>
            <person name="Liedtke D."/>
            <person name="Thamm M."/>
            <person name="Scheiner R."/>
            <person name="Schmitt T."/>
            <person name="Niehuis O."/>
        </authorList>
    </citation>
    <scope>NUCLEOTIDE SEQUENCE</scope>
    <source>
        <strain evidence="2">GBR_01_08_01A</strain>
    </source>
</reference>
<name>A0AAD9VUE7_9HYME</name>
<reference evidence="2" key="1">
    <citation type="submission" date="2021-08" db="EMBL/GenBank/DDBJ databases">
        <authorList>
            <person name="Misof B."/>
            <person name="Oliver O."/>
            <person name="Podsiadlowski L."/>
            <person name="Donath A."/>
            <person name="Peters R."/>
            <person name="Mayer C."/>
            <person name="Rust J."/>
            <person name="Gunkel S."/>
            <person name="Lesny P."/>
            <person name="Martin S."/>
            <person name="Oeyen J.P."/>
            <person name="Petersen M."/>
            <person name="Panagiotis P."/>
            <person name="Wilbrandt J."/>
            <person name="Tanja T."/>
        </authorList>
    </citation>
    <scope>NUCLEOTIDE SEQUENCE</scope>
    <source>
        <strain evidence="2">GBR_01_08_01A</strain>
        <tissue evidence="2">Thorax + abdomen</tissue>
    </source>
</reference>
<organism evidence="2 3">
    <name type="scientific">Odynerus spinipes</name>
    <dbReference type="NCBI Taxonomy" id="1348599"/>
    <lineage>
        <taxon>Eukaryota</taxon>
        <taxon>Metazoa</taxon>
        <taxon>Ecdysozoa</taxon>
        <taxon>Arthropoda</taxon>
        <taxon>Hexapoda</taxon>
        <taxon>Insecta</taxon>
        <taxon>Pterygota</taxon>
        <taxon>Neoptera</taxon>
        <taxon>Endopterygota</taxon>
        <taxon>Hymenoptera</taxon>
        <taxon>Apocrita</taxon>
        <taxon>Aculeata</taxon>
        <taxon>Vespoidea</taxon>
        <taxon>Vespidae</taxon>
        <taxon>Eumeninae</taxon>
        <taxon>Odynerus</taxon>
    </lineage>
</organism>